<organism evidence="3">
    <name type="scientific">marine metagenome</name>
    <dbReference type="NCBI Taxonomy" id="408172"/>
    <lineage>
        <taxon>unclassified sequences</taxon>
        <taxon>metagenomes</taxon>
        <taxon>ecological metagenomes</taxon>
    </lineage>
</organism>
<dbReference type="InterPro" id="IPR020904">
    <property type="entry name" value="Sc_DH/Rdtase_CS"/>
</dbReference>
<name>A0A382PG95_9ZZZZ</name>
<dbReference type="InterPro" id="IPR001509">
    <property type="entry name" value="Epimerase_deHydtase"/>
</dbReference>
<comment type="similarity">
    <text evidence="1">Belongs to the NAD(P)-dependent epimerase/dehydratase family.</text>
</comment>
<feature type="domain" description="NAD-dependent epimerase/dehydratase" evidence="2">
    <location>
        <begin position="8"/>
        <end position="236"/>
    </location>
</feature>
<accession>A0A382PG95</accession>
<gene>
    <name evidence="3" type="ORF">METZ01_LOCUS324499</name>
</gene>
<sequence length="241" mass="27682">MMDNRLKILVTGGAGFIGSHLVDQLLDRGHRVIAVDDYTLGTPENVKEALNNERFELIELDLLDLEKLDQLFMRENIEMVYHLAANSDIREGTRSTDRDLKLTFMTTYNVLECMRNHQVNKIFFTSSSVVFGRKDEPLTEDMSIHPESLYAASKQASESFIMAFCHLYHIQSWIVRLSNIVGERATHGILFDFVNKLSNNPLELEVLGDGRQCKPYMYVRDFVDGVLYIVDHADELLNVFN</sequence>
<protein>
    <recommendedName>
        <fullName evidence="2">NAD-dependent epimerase/dehydratase domain-containing protein</fullName>
    </recommendedName>
</protein>
<dbReference type="Pfam" id="PF01370">
    <property type="entry name" value="Epimerase"/>
    <property type="match status" value="1"/>
</dbReference>
<reference evidence="3" key="1">
    <citation type="submission" date="2018-05" db="EMBL/GenBank/DDBJ databases">
        <authorList>
            <person name="Lanie J.A."/>
            <person name="Ng W.-L."/>
            <person name="Kazmierczak K.M."/>
            <person name="Andrzejewski T.M."/>
            <person name="Davidsen T.M."/>
            <person name="Wayne K.J."/>
            <person name="Tettelin H."/>
            <person name="Glass J.I."/>
            <person name="Rusch D."/>
            <person name="Podicherti R."/>
            <person name="Tsui H.-C.T."/>
            <person name="Winkler M.E."/>
        </authorList>
    </citation>
    <scope>NUCLEOTIDE SEQUENCE</scope>
</reference>
<dbReference type="SUPFAM" id="SSF51735">
    <property type="entry name" value="NAD(P)-binding Rossmann-fold domains"/>
    <property type="match status" value="1"/>
</dbReference>
<dbReference type="InterPro" id="IPR036291">
    <property type="entry name" value="NAD(P)-bd_dom_sf"/>
</dbReference>
<dbReference type="Gene3D" id="3.90.25.10">
    <property type="entry name" value="UDP-galactose 4-epimerase, domain 1"/>
    <property type="match status" value="1"/>
</dbReference>
<dbReference type="AlphaFoldDB" id="A0A382PG95"/>
<dbReference type="EMBL" id="UINC01106760">
    <property type="protein sequence ID" value="SVC71645.1"/>
    <property type="molecule type" value="Genomic_DNA"/>
</dbReference>
<dbReference type="PROSITE" id="PS00061">
    <property type="entry name" value="ADH_SHORT"/>
    <property type="match status" value="1"/>
</dbReference>
<evidence type="ECO:0000256" key="1">
    <source>
        <dbReference type="ARBA" id="ARBA00007637"/>
    </source>
</evidence>
<proteinExistence type="inferred from homology"/>
<feature type="non-terminal residue" evidence="3">
    <location>
        <position position="241"/>
    </location>
</feature>
<dbReference type="Gene3D" id="3.40.50.720">
    <property type="entry name" value="NAD(P)-binding Rossmann-like Domain"/>
    <property type="match status" value="1"/>
</dbReference>
<evidence type="ECO:0000259" key="2">
    <source>
        <dbReference type="Pfam" id="PF01370"/>
    </source>
</evidence>
<evidence type="ECO:0000313" key="3">
    <source>
        <dbReference type="EMBL" id="SVC71645.1"/>
    </source>
</evidence>
<dbReference type="PANTHER" id="PTHR43000">
    <property type="entry name" value="DTDP-D-GLUCOSE 4,6-DEHYDRATASE-RELATED"/>
    <property type="match status" value="1"/>
</dbReference>